<accession>A0A8J6B8F3</accession>
<feature type="coiled-coil region" evidence="1">
    <location>
        <begin position="76"/>
        <end position="103"/>
    </location>
</feature>
<comment type="caution">
    <text evidence="2">The sequence shown here is derived from an EMBL/GenBank/DDBJ whole genome shotgun (WGS) entry which is preliminary data.</text>
</comment>
<keyword evidence="3" id="KW-1185">Reference proteome</keyword>
<dbReference type="AlphaFoldDB" id="A0A8J6B8F3"/>
<gene>
    <name evidence="2" type="ORF">J8273_2125</name>
</gene>
<organism evidence="2 3">
    <name type="scientific">Carpediemonas membranifera</name>
    <dbReference type="NCBI Taxonomy" id="201153"/>
    <lineage>
        <taxon>Eukaryota</taxon>
        <taxon>Metamonada</taxon>
        <taxon>Carpediemonas-like organisms</taxon>
        <taxon>Carpediemonas</taxon>
    </lineage>
</organism>
<evidence type="ECO:0000313" key="2">
    <source>
        <dbReference type="EMBL" id="KAG9396394.1"/>
    </source>
</evidence>
<dbReference type="Proteomes" id="UP000717585">
    <property type="component" value="Unassembled WGS sequence"/>
</dbReference>
<reference evidence="2" key="1">
    <citation type="submission" date="2021-05" db="EMBL/GenBank/DDBJ databases">
        <title>A free-living protist that lacks canonical eukaryotic 1 DNA replication and segregation systems.</title>
        <authorList>
            <person name="Salas-Leiva D.E."/>
            <person name="Tromer E.C."/>
            <person name="Curtis B.A."/>
            <person name="Jerlstrom-Hultqvist J."/>
            <person name="Kolisko M."/>
            <person name="Yi Z."/>
            <person name="Salas-Leiva J.S."/>
            <person name="Gallot-Lavallee L."/>
            <person name="Kops G.J.P.L."/>
            <person name="Archibald J.M."/>
            <person name="Simpson A.G.B."/>
            <person name="Roger A.J."/>
        </authorList>
    </citation>
    <scope>NUCLEOTIDE SEQUENCE</scope>
    <source>
        <strain evidence="2">BICM</strain>
    </source>
</reference>
<evidence type="ECO:0000313" key="3">
    <source>
        <dbReference type="Proteomes" id="UP000717585"/>
    </source>
</evidence>
<proteinExistence type="predicted"/>
<dbReference type="EMBL" id="JAHDYR010000006">
    <property type="protein sequence ID" value="KAG9396394.1"/>
    <property type="molecule type" value="Genomic_DNA"/>
</dbReference>
<name>A0A8J6B8F3_9EUKA</name>
<keyword evidence="1" id="KW-0175">Coiled coil</keyword>
<protein>
    <submittedName>
        <fullName evidence="2">Uncharacterized protein</fullName>
    </submittedName>
</protein>
<evidence type="ECO:0000256" key="1">
    <source>
        <dbReference type="SAM" id="Coils"/>
    </source>
</evidence>
<sequence>MDQRITAFADRLARDIDQFDFLGHDSEAVAKNVDAILARFDEIEALANFQDASDIPKVLDTLIDAIPNLEKTFSFLDALEEALRQLTAHVNFLEHKTRDAERQRKSRMARLLNRSSDGAAGPALEARPSLEGLLNMVR</sequence>